<proteinExistence type="predicted"/>
<dbReference type="Gene3D" id="2.30.30.40">
    <property type="entry name" value="SH3 Domains"/>
    <property type="match status" value="1"/>
</dbReference>
<feature type="chain" id="PRO_5040845715" evidence="4">
    <location>
        <begin position="28"/>
        <end position="932"/>
    </location>
</feature>
<dbReference type="InterPro" id="IPR010466">
    <property type="entry name" value="DUF1058"/>
</dbReference>
<dbReference type="EMBL" id="JAMXLR010000092">
    <property type="protein sequence ID" value="MCO6047761.1"/>
    <property type="molecule type" value="Genomic_DNA"/>
</dbReference>
<evidence type="ECO:0000256" key="1">
    <source>
        <dbReference type="PROSITE-ProRule" id="PRU00339"/>
    </source>
</evidence>
<evidence type="ECO:0000256" key="3">
    <source>
        <dbReference type="SAM" id="Phobius"/>
    </source>
</evidence>
<dbReference type="SUPFAM" id="SSF48452">
    <property type="entry name" value="TPR-like"/>
    <property type="match status" value="1"/>
</dbReference>
<dbReference type="Gene3D" id="1.25.40.10">
    <property type="entry name" value="Tetratricopeptide repeat domain"/>
    <property type="match status" value="1"/>
</dbReference>
<protein>
    <submittedName>
        <fullName evidence="5">BatD family protein</fullName>
    </submittedName>
</protein>
<keyword evidence="3" id="KW-1133">Transmembrane helix</keyword>
<sequence length="932" mass="99747">MQHFIPTIWRALLLVAFVAAGATCATAADVRVGVSTKDTYVGMPILVQIQVNNASDAKPPVLPDVDGLAIHSRGTPSQSTQITTINGVTTKNTSLTYVYEVTPQRAGSFRIPPITVEVDGKQQQTRAIEFVASKSETGDLLFVEVAGKEKEIYVGQALDLTLKIWVRPFRDAERDITLSAGDMWRMISPRSSWGMFKDRMTELASNRERPKALEVLRKDRDGVEHSYYLYEVDATIYPKSPGRIQAEDVHVIVEYPTALGTARDPFASVFDDMMPRRFASPFGADDFPSPFGRRLAVQSARPIVADANVEPIHVLSIPTAGRPADYRGAVGNYQIVTNARTTSVKAGDPIELLIGVVGTGPMELVQAPPLAELPELTADFKVPSEPLAGFVQGDRKVFSTTIRPRQEGITEIPAIPFTFFDPQQDRFVTVQSDPISIHVDPADTLALDAIVSSHARAGQSADQASTASTALVPTLANYPGDGVLSSESPRNLVSGMLMLLLALPPLVVGAIWIGRHRTGIAPLMGRLGFGAGRAEARIQQSETIDEVAGVLEWYLARRLGVSAANQDTAAILGALRAGGQHKLAVRCERVFYAARQPSASGVSRPVSLGDAQHEALEVLAEVRRHHEQKRVARTPRRPSSGRVRPAGRRASRVASALIAAALVAGGSVASAKADTAASNAPLNAAQQQAILVEANQRYVAAMDSAGDDAAEAKLGFEAAAEKYQLLVDSGVANSELYVNLANAYLQSGQFGEAVANYHRALQIDPANRAAKNNLQYAQQALSPSGSEDSGEIGTGVADVASVANQWLLRRVSLRTVGTLAVLGWFALWLALGLRLYGIRFPWKSVAATATAICIASASLYVANWERSDQPIAVVTAPAVALRQGDGDQFPTAGASLDEGQVVELVKQRGNWLKVCLPSGETGWVAESSAEAI</sequence>
<dbReference type="PANTHER" id="PTHR40940">
    <property type="entry name" value="PROTEIN BATD-RELATED"/>
    <property type="match status" value="1"/>
</dbReference>
<feature type="transmembrane region" description="Helical" evidence="3">
    <location>
        <begin position="842"/>
        <end position="862"/>
    </location>
</feature>
<organism evidence="5 6">
    <name type="scientific">Aeoliella straminimaris</name>
    <dbReference type="NCBI Taxonomy" id="2954799"/>
    <lineage>
        <taxon>Bacteria</taxon>
        <taxon>Pseudomonadati</taxon>
        <taxon>Planctomycetota</taxon>
        <taxon>Planctomycetia</taxon>
        <taxon>Pirellulales</taxon>
        <taxon>Lacipirellulaceae</taxon>
        <taxon>Aeoliella</taxon>
    </lineage>
</organism>
<evidence type="ECO:0000313" key="5">
    <source>
        <dbReference type="EMBL" id="MCO6047761.1"/>
    </source>
</evidence>
<dbReference type="SMART" id="SM00028">
    <property type="entry name" value="TPR"/>
    <property type="match status" value="1"/>
</dbReference>
<dbReference type="PROSITE" id="PS50005">
    <property type="entry name" value="TPR"/>
    <property type="match status" value="1"/>
</dbReference>
<feature type="region of interest" description="Disordered" evidence="2">
    <location>
        <begin position="624"/>
        <end position="648"/>
    </location>
</feature>
<dbReference type="InterPro" id="IPR011990">
    <property type="entry name" value="TPR-like_helical_dom_sf"/>
</dbReference>
<dbReference type="Pfam" id="PF00515">
    <property type="entry name" value="TPR_1"/>
    <property type="match status" value="1"/>
</dbReference>
<keyword evidence="3" id="KW-0472">Membrane</keyword>
<dbReference type="PANTHER" id="PTHR40940:SF2">
    <property type="entry name" value="BATD"/>
    <property type="match status" value="1"/>
</dbReference>
<dbReference type="InterPro" id="IPR025738">
    <property type="entry name" value="BatD"/>
</dbReference>
<feature type="signal peptide" evidence="4">
    <location>
        <begin position="1"/>
        <end position="27"/>
    </location>
</feature>
<gene>
    <name evidence="5" type="ORF">NG895_27980</name>
</gene>
<feature type="transmembrane region" description="Helical" evidence="3">
    <location>
        <begin position="816"/>
        <end position="836"/>
    </location>
</feature>
<dbReference type="Proteomes" id="UP001155241">
    <property type="component" value="Unassembled WGS sequence"/>
</dbReference>
<name>A0A9X2FJR8_9BACT</name>
<feature type="compositionally biased region" description="Basic residues" evidence="2">
    <location>
        <begin position="625"/>
        <end position="636"/>
    </location>
</feature>
<evidence type="ECO:0000313" key="6">
    <source>
        <dbReference type="Proteomes" id="UP001155241"/>
    </source>
</evidence>
<feature type="repeat" description="TPR" evidence="1">
    <location>
        <begin position="734"/>
        <end position="767"/>
    </location>
</feature>
<keyword evidence="3" id="KW-0812">Transmembrane</keyword>
<dbReference type="PROSITE" id="PS50293">
    <property type="entry name" value="TPR_REGION"/>
    <property type="match status" value="1"/>
</dbReference>
<evidence type="ECO:0000256" key="2">
    <source>
        <dbReference type="SAM" id="MobiDB-lite"/>
    </source>
</evidence>
<reference evidence="5" key="1">
    <citation type="submission" date="2022-06" db="EMBL/GenBank/DDBJ databases">
        <title>Aeoliella straminimaris, a novel planctomycete from sediments.</title>
        <authorList>
            <person name="Vitorino I.R."/>
            <person name="Lage O.M."/>
        </authorList>
    </citation>
    <scope>NUCLEOTIDE SEQUENCE</scope>
    <source>
        <strain evidence="5">ICT_H6.2</strain>
    </source>
</reference>
<dbReference type="InterPro" id="IPR019734">
    <property type="entry name" value="TPR_rpt"/>
</dbReference>
<keyword evidence="1" id="KW-0802">TPR repeat</keyword>
<evidence type="ECO:0000256" key="4">
    <source>
        <dbReference type="SAM" id="SignalP"/>
    </source>
</evidence>
<dbReference type="Pfam" id="PF13584">
    <property type="entry name" value="BatD"/>
    <property type="match status" value="2"/>
</dbReference>
<dbReference type="AlphaFoldDB" id="A0A9X2FJR8"/>
<feature type="transmembrane region" description="Helical" evidence="3">
    <location>
        <begin position="492"/>
        <end position="514"/>
    </location>
</feature>
<keyword evidence="4" id="KW-0732">Signal</keyword>
<dbReference type="RefSeq" id="WP_252855868.1">
    <property type="nucleotide sequence ID" value="NZ_JAMXLR010000092.1"/>
</dbReference>
<accession>A0A9X2FJR8</accession>
<keyword evidence="6" id="KW-1185">Reference proteome</keyword>
<comment type="caution">
    <text evidence="5">The sequence shown here is derived from an EMBL/GenBank/DDBJ whole genome shotgun (WGS) entry which is preliminary data.</text>
</comment>
<dbReference type="Pfam" id="PF06347">
    <property type="entry name" value="SH3_4"/>
    <property type="match status" value="1"/>
</dbReference>